<dbReference type="AlphaFoldDB" id="A0A6M8BFT6"/>
<accession>A0A6M8BFT6</accession>
<dbReference type="KEGG" id="theu:HPC62_13735"/>
<dbReference type="RefSeq" id="WP_172356540.1">
    <property type="nucleotide sequence ID" value="NZ_CP053661.1"/>
</dbReference>
<evidence type="ECO:0000313" key="4">
    <source>
        <dbReference type="Proteomes" id="UP000505210"/>
    </source>
</evidence>
<dbReference type="Proteomes" id="UP000505210">
    <property type="component" value="Chromosome"/>
</dbReference>
<proteinExistence type="predicted"/>
<feature type="region of interest" description="Disordered" evidence="1">
    <location>
        <begin position="69"/>
        <end position="92"/>
    </location>
</feature>
<name>A0A6M8BFT6_9CYAN</name>
<gene>
    <name evidence="3" type="ORF">HPC62_13735</name>
</gene>
<reference evidence="3 4" key="1">
    <citation type="submission" date="2020-05" db="EMBL/GenBank/DDBJ databases">
        <title>Complete genome sequence of of a novel Thermoleptolyngbya strain isolated from hot springs of Ganzi, Sichuan China.</title>
        <authorList>
            <person name="Tang J."/>
            <person name="Daroch M."/>
            <person name="Li L."/>
            <person name="Waleron K."/>
            <person name="Waleron M."/>
            <person name="Waleron M."/>
        </authorList>
    </citation>
    <scope>NUCLEOTIDE SEQUENCE [LARGE SCALE GENOMIC DNA]</scope>
    <source>
        <strain evidence="3 4">PKUAC-SCTA183</strain>
    </source>
</reference>
<keyword evidence="2" id="KW-0472">Membrane</keyword>
<organism evidence="3 4">
    <name type="scientific">Thermoleptolyngbya sichuanensis A183</name>
    <dbReference type="NCBI Taxonomy" id="2737172"/>
    <lineage>
        <taxon>Bacteria</taxon>
        <taxon>Bacillati</taxon>
        <taxon>Cyanobacteriota</taxon>
        <taxon>Cyanophyceae</taxon>
        <taxon>Oculatellales</taxon>
        <taxon>Oculatellaceae</taxon>
        <taxon>Thermoleptolyngbya</taxon>
        <taxon>Thermoleptolyngbya sichuanensis</taxon>
    </lineage>
</organism>
<evidence type="ECO:0000313" key="3">
    <source>
        <dbReference type="EMBL" id="QKD83110.1"/>
    </source>
</evidence>
<feature type="transmembrane region" description="Helical" evidence="2">
    <location>
        <begin position="49"/>
        <end position="65"/>
    </location>
</feature>
<keyword evidence="2" id="KW-0812">Transmembrane</keyword>
<keyword evidence="4" id="KW-1185">Reference proteome</keyword>
<evidence type="ECO:0000256" key="2">
    <source>
        <dbReference type="SAM" id="Phobius"/>
    </source>
</evidence>
<evidence type="ECO:0000256" key="1">
    <source>
        <dbReference type="SAM" id="MobiDB-lite"/>
    </source>
</evidence>
<sequence>MLILPDDHNDDFRSDYRRLVKLSDREAFDPNTGDRYRIERQDPAGGPDGGFILAILLGVLLWLVVNTGGVQTPRPQPTPERIYPTQPMRPIG</sequence>
<protein>
    <submittedName>
        <fullName evidence="3">Uncharacterized protein</fullName>
    </submittedName>
</protein>
<dbReference type="EMBL" id="CP053661">
    <property type="protein sequence ID" value="QKD83110.1"/>
    <property type="molecule type" value="Genomic_DNA"/>
</dbReference>
<keyword evidence="2" id="KW-1133">Transmembrane helix</keyword>